<proteinExistence type="inferred from homology"/>
<dbReference type="Pfam" id="PF18290">
    <property type="entry name" value="Nudix_hydro"/>
    <property type="match status" value="1"/>
</dbReference>
<comment type="caution">
    <text evidence="6">The sequence shown here is derived from an EMBL/GenBank/DDBJ whole genome shotgun (WGS) entry which is preliminary data.</text>
</comment>
<dbReference type="PROSITE" id="PS51462">
    <property type="entry name" value="NUDIX"/>
    <property type="match status" value="1"/>
</dbReference>
<evidence type="ECO:0000313" key="6">
    <source>
        <dbReference type="EMBL" id="RZB66920.1"/>
    </source>
</evidence>
<dbReference type="GO" id="GO:0046872">
    <property type="term" value="F:metal ion binding"/>
    <property type="evidence" value="ECO:0007669"/>
    <property type="project" value="UniProtKB-KW"/>
</dbReference>
<sequence length="284" mass="32851">LNLLVTLNIQLSQCQSYQVQGTDCVRVILRFSLPQNFVTLLRTSLSKWKKQAKCGVWIKLPTALVNFVETAVKESFRYHHAEPNYLMLVYWIIPETSCTNPPNASHRVRVGGLVLNDKKEVLVVQEKRGIFHEIGLWKIPTGIVEAGEELLAAAVREVKEETGVNDAIDTEFVELAFRHADNSLFRKSELFFLCMLRPLSTDDIKKQDLEIDRCCQGIQSFFNLFGLDWMPFEEYAAHTEMHEPFKYENELCLAKLERFYAGFSPRHISSYFKEQLSYLYLNSP</sequence>
<evidence type="ECO:0000256" key="3">
    <source>
        <dbReference type="ARBA" id="ARBA00022801"/>
    </source>
</evidence>
<reference evidence="6 7" key="1">
    <citation type="submission" date="2018-09" db="EMBL/GenBank/DDBJ databases">
        <title>A high-quality reference genome of wild soybean provides a powerful tool to mine soybean genomes.</title>
        <authorList>
            <person name="Xie M."/>
            <person name="Chung C.Y.L."/>
            <person name="Li M.-W."/>
            <person name="Wong F.-L."/>
            <person name="Chan T.-F."/>
            <person name="Lam H.-M."/>
        </authorList>
    </citation>
    <scope>NUCLEOTIDE SEQUENCE [LARGE SCALE GENOMIC DNA]</scope>
    <source>
        <strain evidence="7">cv. W05</strain>
        <tissue evidence="6">Hypocotyl of etiolated seedlings</tissue>
    </source>
</reference>
<dbReference type="GO" id="GO:0035529">
    <property type="term" value="F:NADH pyrophosphatase activity"/>
    <property type="evidence" value="ECO:0007669"/>
    <property type="project" value="TreeGrafter"/>
</dbReference>
<dbReference type="InterPro" id="IPR020084">
    <property type="entry name" value="NUDIX_hydrolase_CS"/>
</dbReference>
<dbReference type="InterPro" id="IPR000086">
    <property type="entry name" value="NUDIX_hydrolase_dom"/>
</dbReference>
<dbReference type="Proteomes" id="UP000289340">
    <property type="component" value="Chromosome 14"/>
</dbReference>
<dbReference type="FunFam" id="3.90.79.10:FF:000015">
    <property type="entry name" value="Nudix hydrolase 8"/>
    <property type="match status" value="1"/>
</dbReference>
<dbReference type="InterPro" id="IPR003293">
    <property type="entry name" value="Nudix_hydrolase6-like"/>
</dbReference>
<evidence type="ECO:0000259" key="5">
    <source>
        <dbReference type="PROSITE" id="PS51462"/>
    </source>
</evidence>
<evidence type="ECO:0000256" key="1">
    <source>
        <dbReference type="ARBA" id="ARBA00005582"/>
    </source>
</evidence>
<dbReference type="CDD" id="cd04670">
    <property type="entry name" value="NUDIX_ASFGF2_Nudt6"/>
    <property type="match status" value="1"/>
</dbReference>
<comment type="similarity">
    <text evidence="1 4">Belongs to the Nudix hydrolase family.</text>
</comment>
<feature type="domain" description="Nudix hydrolase" evidence="5">
    <location>
        <begin position="105"/>
        <end position="252"/>
    </location>
</feature>
<dbReference type="PANTHER" id="PTHR13994:SF30">
    <property type="entry name" value="NUDIX HYDROLASE 10"/>
    <property type="match status" value="1"/>
</dbReference>
<dbReference type="PROSITE" id="PS00893">
    <property type="entry name" value="NUDIX_BOX"/>
    <property type="match status" value="1"/>
</dbReference>
<feature type="non-terminal residue" evidence="6">
    <location>
        <position position="1"/>
    </location>
</feature>
<name>A0A445GZZ0_GLYSO</name>
<dbReference type="GO" id="GO:0051287">
    <property type="term" value="F:NAD binding"/>
    <property type="evidence" value="ECO:0007669"/>
    <property type="project" value="TreeGrafter"/>
</dbReference>
<keyword evidence="2" id="KW-0479">Metal-binding</keyword>
<organism evidence="6 7">
    <name type="scientific">Glycine soja</name>
    <name type="common">Wild soybean</name>
    <dbReference type="NCBI Taxonomy" id="3848"/>
    <lineage>
        <taxon>Eukaryota</taxon>
        <taxon>Viridiplantae</taxon>
        <taxon>Streptophyta</taxon>
        <taxon>Embryophyta</taxon>
        <taxon>Tracheophyta</taxon>
        <taxon>Spermatophyta</taxon>
        <taxon>Magnoliopsida</taxon>
        <taxon>eudicotyledons</taxon>
        <taxon>Gunneridae</taxon>
        <taxon>Pentapetalae</taxon>
        <taxon>rosids</taxon>
        <taxon>fabids</taxon>
        <taxon>Fabales</taxon>
        <taxon>Fabaceae</taxon>
        <taxon>Papilionoideae</taxon>
        <taxon>50 kb inversion clade</taxon>
        <taxon>NPAAA clade</taxon>
        <taxon>indigoferoid/millettioid clade</taxon>
        <taxon>Phaseoleae</taxon>
        <taxon>Glycine</taxon>
        <taxon>Glycine subgen. Soja</taxon>
    </lineage>
</organism>
<dbReference type="Gene3D" id="3.90.79.10">
    <property type="entry name" value="Nucleoside Triphosphate Pyrophosphohydrolase"/>
    <property type="match status" value="1"/>
</dbReference>
<dbReference type="InterPro" id="IPR040618">
    <property type="entry name" value="Pre-Nudix"/>
</dbReference>
<dbReference type="SUPFAM" id="SSF55811">
    <property type="entry name" value="Nudix"/>
    <property type="match status" value="1"/>
</dbReference>
<keyword evidence="7" id="KW-1185">Reference proteome</keyword>
<dbReference type="FunFam" id="3.40.630.30:FF:000016">
    <property type="entry name" value="nudix hydrolase 2"/>
    <property type="match status" value="1"/>
</dbReference>
<keyword evidence="3 4" id="KW-0378">Hydrolase</keyword>
<protein>
    <submittedName>
        <fullName evidence="6">Nudix hydrolase 10</fullName>
    </submittedName>
</protein>
<evidence type="ECO:0000256" key="2">
    <source>
        <dbReference type="ARBA" id="ARBA00022723"/>
    </source>
</evidence>
<dbReference type="GO" id="GO:0047631">
    <property type="term" value="F:ADP-ribose diphosphatase activity"/>
    <property type="evidence" value="ECO:0007669"/>
    <property type="project" value="TreeGrafter"/>
</dbReference>
<dbReference type="PRINTS" id="PR00502">
    <property type="entry name" value="NUDIXFAMILY"/>
</dbReference>
<evidence type="ECO:0000256" key="4">
    <source>
        <dbReference type="RuleBase" id="RU003476"/>
    </source>
</evidence>
<dbReference type="Pfam" id="PF00293">
    <property type="entry name" value="NUDIX"/>
    <property type="match status" value="1"/>
</dbReference>
<dbReference type="InterPro" id="IPR015797">
    <property type="entry name" value="NUDIX_hydrolase-like_dom_sf"/>
</dbReference>
<dbReference type="AlphaFoldDB" id="A0A445GZZ0"/>
<dbReference type="Gene3D" id="3.40.630.30">
    <property type="match status" value="1"/>
</dbReference>
<evidence type="ECO:0000313" key="7">
    <source>
        <dbReference type="Proteomes" id="UP000289340"/>
    </source>
</evidence>
<gene>
    <name evidence="6" type="ORF">D0Y65_037367</name>
</gene>
<dbReference type="EMBL" id="QZWG01000014">
    <property type="protein sequence ID" value="RZB66920.1"/>
    <property type="molecule type" value="Genomic_DNA"/>
</dbReference>
<dbReference type="InterPro" id="IPR020476">
    <property type="entry name" value="Nudix_hydrolase"/>
</dbReference>
<dbReference type="PANTHER" id="PTHR13994">
    <property type="entry name" value="NUDIX HYDROLASE RELATED"/>
    <property type="match status" value="1"/>
</dbReference>
<accession>A0A445GZZ0</accession>